<dbReference type="GO" id="GO:0016491">
    <property type="term" value="F:oxidoreductase activity"/>
    <property type="evidence" value="ECO:0007669"/>
    <property type="project" value="UniProtKB-KW"/>
</dbReference>
<dbReference type="InterPro" id="IPR016166">
    <property type="entry name" value="FAD-bd_PCMH"/>
</dbReference>
<evidence type="ECO:0000313" key="6">
    <source>
        <dbReference type="EMBL" id="KAK4041333.1"/>
    </source>
</evidence>
<feature type="domain" description="FAD-binding PCMH-type" evidence="5">
    <location>
        <begin position="44"/>
        <end position="217"/>
    </location>
</feature>
<dbReference type="InterPro" id="IPR036318">
    <property type="entry name" value="FAD-bd_PCMH-like_sf"/>
</dbReference>
<name>A0AAN6STE2_9PEZI</name>
<dbReference type="InterPro" id="IPR006093">
    <property type="entry name" value="Oxy_OxRdtase_FAD_BS"/>
</dbReference>
<proteinExistence type="inferred from homology"/>
<accession>A0AAN6STE2</accession>
<dbReference type="GO" id="GO:0071949">
    <property type="term" value="F:FAD binding"/>
    <property type="evidence" value="ECO:0007669"/>
    <property type="project" value="InterPro"/>
</dbReference>
<keyword evidence="7" id="KW-1185">Reference proteome</keyword>
<dbReference type="InterPro" id="IPR016169">
    <property type="entry name" value="FAD-bd_PCMH_sub2"/>
</dbReference>
<reference evidence="7" key="1">
    <citation type="journal article" date="2023" name="Mol. Phylogenet. Evol.">
        <title>Genome-scale phylogeny and comparative genomics of the fungal order Sordariales.</title>
        <authorList>
            <person name="Hensen N."/>
            <person name="Bonometti L."/>
            <person name="Westerberg I."/>
            <person name="Brannstrom I.O."/>
            <person name="Guillou S."/>
            <person name="Cros-Aarteil S."/>
            <person name="Calhoun S."/>
            <person name="Haridas S."/>
            <person name="Kuo A."/>
            <person name="Mondo S."/>
            <person name="Pangilinan J."/>
            <person name="Riley R."/>
            <person name="LaButti K."/>
            <person name="Andreopoulos B."/>
            <person name="Lipzen A."/>
            <person name="Chen C."/>
            <person name="Yan M."/>
            <person name="Daum C."/>
            <person name="Ng V."/>
            <person name="Clum A."/>
            <person name="Steindorff A."/>
            <person name="Ohm R.A."/>
            <person name="Martin F."/>
            <person name="Silar P."/>
            <person name="Natvig D.O."/>
            <person name="Lalanne C."/>
            <person name="Gautier V."/>
            <person name="Ament-Velasquez S.L."/>
            <person name="Kruys A."/>
            <person name="Hutchinson M.I."/>
            <person name="Powell A.J."/>
            <person name="Barry K."/>
            <person name="Miller A.N."/>
            <person name="Grigoriev I.V."/>
            <person name="Debuchy R."/>
            <person name="Gladieux P."/>
            <person name="Hiltunen Thoren M."/>
            <person name="Johannesson H."/>
        </authorList>
    </citation>
    <scope>NUCLEOTIDE SEQUENCE [LARGE SCALE GENOMIC DNA]</scope>
    <source>
        <strain evidence="7">CBS 284.82</strain>
    </source>
</reference>
<dbReference type="Gene3D" id="3.40.462.20">
    <property type="match status" value="1"/>
</dbReference>
<dbReference type="Pfam" id="PF08031">
    <property type="entry name" value="BBE"/>
    <property type="match status" value="1"/>
</dbReference>
<dbReference type="InterPro" id="IPR050416">
    <property type="entry name" value="FAD-linked_Oxidoreductase"/>
</dbReference>
<dbReference type="PANTHER" id="PTHR42973">
    <property type="entry name" value="BINDING OXIDOREDUCTASE, PUTATIVE (AFU_ORTHOLOGUE AFUA_1G17690)-RELATED"/>
    <property type="match status" value="1"/>
</dbReference>
<comment type="caution">
    <text evidence="6">The sequence shown here is derived from an EMBL/GenBank/DDBJ whole genome shotgun (WGS) entry which is preliminary data.</text>
</comment>
<dbReference type="Pfam" id="PF01565">
    <property type="entry name" value="FAD_binding_4"/>
    <property type="match status" value="1"/>
</dbReference>
<organism evidence="6 7">
    <name type="scientific">Parachaetomium inaequale</name>
    <dbReference type="NCBI Taxonomy" id="2588326"/>
    <lineage>
        <taxon>Eukaryota</taxon>
        <taxon>Fungi</taxon>
        <taxon>Dikarya</taxon>
        <taxon>Ascomycota</taxon>
        <taxon>Pezizomycotina</taxon>
        <taxon>Sordariomycetes</taxon>
        <taxon>Sordariomycetidae</taxon>
        <taxon>Sordariales</taxon>
        <taxon>Chaetomiaceae</taxon>
        <taxon>Parachaetomium</taxon>
    </lineage>
</organism>
<dbReference type="Proteomes" id="UP001303115">
    <property type="component" value="Unassembled WGS sequence"/>
</dbReference>
<sequence length="474" mass="50804">MGTSHSALQVCIDAVGNGRTDFAGFPSSPLLYQPMWVRPYNLDISVTPAAVVRPQSAGDISGVVRCAAAHNVKVQPRSGGHSYGNYGLGGVDGAVVIDLVNFQQFSMDNTTWQATVGAGTPLGAMAESLHNAGGRAITHAVCPGVGVGGHATIGGLGPTSRMWGSTLDHVLEVEVVTADGEIRRASSTENSDLFWALMGAASGFGVITEFVFKTQPEPGSVVHYEYNIKLGSPAELAPFYSEWQDMIADPDLDRRFGTIFIMMPFGAIITGNFYGTKGEFAATGIAGMLPQDTGNNIVMKDWLGSLADGAQKESLYLSNIPAPFYSKSIGFKREDLPSADKIKDLFQWVQDQDKGTVAWAIIFDATGGAVGDVPTNATSFAHRDKILYYQSYAVGLPLSQKSKDFITNFHNEVLGKCSPAAYGTYPGYVDPALPGARQQYWESNLPRLRDVKKVWDPTDLFHNPQSVKGADGAE</sequence>
<evidence type="ECO:0000256" key="3">
    <source>
        <dbReference type="ARBA" id="ARBA00022827"/>
    </source>
</evidence>
<comment type="similarity">
    <text evidence="1">Belongs to the oxygen-dependent FAD-linked oxidoreductase family.</text>
</comment>
<keyword evidence="4" id="KW-0560">Oxidoreductase</keyword>
<dbReference type="Gene3D" id="3.30.465.10">
    <property type="match status" value="1"/>
</dbReference>
<dbReference type="InterPro" id="IPR012951">
    <property type="entry name" value="BBE"/>
</dbReference>
<dbReference type="EMBL" id="MU854359">
    <property type="protein sequence ID" value="KAK4041333.1"/>
    <property type="molecule type" value="Genomic_DNA"/>
</dbReference>
<evidence type="ECO:0000256" key="2">
    <source>
        <dbReference type="ARBA" id="ARBA00022630"/>
    </source>
</evidence>
<dbReference type="PROSITE" id="PS00862">
    <property type="entry name" value="OX2_COVAL_FAD"/>
    <property type="match status" value="1"/>
</dbReference>
<dbReference type="AlphaFoldDB" id="A0AAN6STE2"/>
<evidence type="ECO:0000256" key="1">
    <source>
        <dbReference type="ARBA" id="ARBA00005466"/>
    </source>
</evidence>
<gene>
    <name evidence="6" type="ORF">C8A01DRAFT_14894</name>
</gene>
<protein>
    <recommendedName>
        <fullName evidence="5">FAD-binding PCMH-type domain-containing protein</fullName>
    </recommendedName>
</protein>
<evidence type="ECO:0000259" key="5">
    <source>
        <dbReference type="PROSITE" id="PS51387"/>
    </source>
</evidence>
<keyword evidence="3" id="KW-0274">FAD</keyword>
<keyword evidence="2" id="KW-0285">Flavoprotein</keyword>
<dbReference type="InterPro" id="IPR006094">
    <property type="entry name" value="Oxid_FAD_bind_N"/>
</dbReference>
<dbReference type="PROSITE" id="PS51387">
    <property type="entry name" value="FAD_PCMH"/>
    <property type="match status" value="1"/>
</dbReference>
<evidence type="ECO:0000313" key="7">
    <source>
        <dbReference type="Proteomes" id="UP001303115"/>
    </source>
</evidence>
<evidence type="ECO:0000256" key="4">
    <source>
        <dbReference type="ARBA" id="ARBA00023002"/>
    </source>
</evidence>
<dbReference type="SUPFAM" id="SSF56176">
    <property type="entry name" value="FAD-binding/transporter-associated domain-like"/>
    <property type="match status" value="1"/>
</dbReference>
<dbReference type="PANTHER" id="PTHR42973:SF17">
    <property type="entry name" value="OXIDASE, PUTATIVE (AFU_ORTHOLOGUE AFUA_6G14340)-RELATED"/>
    <property type="match status" value="1"/>
</dbReference>